<feature type="transmembrane region" description="Helical" evidence="7">
    <location>
        <begin position="982"/>
        <end position="1008"/>
    </location>
</feature>
<sequence length="1022" mass="108141">MALNLSAPFLTRRVASTLLAVALALAGILAFRALPVAALPQVEFPTIAVTATLPGAAPGTVASAVALPLERQFTGIAGITEMTSTSYAGSVRIVLQFDLDRDIDGASRDVQAAINAARSRLPADLAGNPTYRKVNPAEAPVLVLALTSKTASTAQMYDAASTVLQQRLLQTEGVGDVMVGGGSLPAVRVEIDPDKLNHHGLALEDVRRVLASANANGPKGQIDHAGRSAVLGANDALGDAAAFAPLVVRTHDDAQVSLSDLGTVTDNLENLRNWGTVDGETAVAIIISKRPDSNVVATVDRLRAMLPELQASIPADIRLSPVLDRTQTIRASLHDVELTLVISVLLVIAVTWAFFRDWRTTLVPAIAVPLSLLGTFAVMWALGYSLNILSLMALTISTGFVVDDAIVVVENIVRHLGMGKSRVQAALDGAGEVGFTVLSISVSLVAVFIPLLLMGGLVGRLFREFAVTLSAAIVISMIVSLVLTPVMSGMLLRRSNDPQAQGAGENGWYGRSLKVALRHPRTMVGMTVLAMFATLGLMVAIPKGFFPQQDTGLLIGQVLAPQNISFAEMQRRFQAVAEALRRDPDVENVFGFVGGSGVNANNTGAVYITLKALGKPRTASAAAVMDRARERFAKDAGVTVTLQAIQDIAVGGRQTAAQYQYTLSAASQADLDRVVPRVETALRAMPELADVASDRQDRSLGATLQIDRTAAARLHVDVAAIDQALYDAFGQRQVSTMYKALNQYHVVMALAPRYWQSPDALRRIYVPSSQTPAALVPLSAVAAYSTTPAAIALSHQGQSPSVTLSFNLKPDASIGAVRTKITRTVEAMHLPPGVHAGFGGSAGAFADTIRTMPVLLIAALAAVYIVLGILYESFRHPLTVLSTLPSAGAGALLALLLCGYEFTVIALIAIILLIGIVKKNAIMMIDFALVEERVRGLEPGDAIYRASLARLRPILMTTLAAVLGAVPLVFVGGYGAEFRHPLGVAIIGGLLLSQLLTLYSTPAIYLCIERWHRRRAPTDATP</sequence>
<keyword evidence="4 7" id="KW-0812">Transmembrane</keyword>
<dbReference type="PANTHER" id="PTHR32063">
    <property type="match status" value="1"/>
</dbReference>
<accession>A0ABX0Q0R1</accession>
<dbReference type="InterPro" id="IPR027463">
    <property type="entry name" value="AcrB_DN_DC_subdom"/>
</dbReference>
<reference evidence="8 9" key="1">
    <citation type="journal article" date="2011" name="Curr. Microbiol.">
        <title>Luteibacter jiangsuensis sp. nov.: a methamidophos-degrading bacterium isolated from a methamidophos-manufacturing factory.</title>
        <authorList>
            <person name="Wang L."/>
            <person name="Wang G.L."/>
            <person name="Li S.P."/>
            <person name="Jiang J.D."/>
        </authorList>
    </citation>
    <scope>NUCLEOTIDE SEQUENCE [LARGE SCALE GENOMIC DNA]</scope>
    <source>
        <strain evidence="8 9">CGMCC 1.10133</strain>
    </source>
</reference>
<protein>
    <submittedName>
        <fullName evidence="8">Multidrug transporter subunit MdtC</fullName>
    </submittedName>
</protein>
<dbReference type="PANTHER" id="PTHR32063:SF34">
    <property type="entry name" value="MULTIDRUG RESISTANCE PROTEIN MDTC"/>
    <property type="match status" value="1"/>
</dbReference>
<evidence type="ECO:0000256" key="4">
    <source>
        <dbReference type="ARBA" id="ARBA00022692"/>
    </source>
</evidence>
<dbReference type="Pfam" id="PF00873">
    <property type="entry name" value="ACR_tran"/>
    <property type="match status" value="1"/>
</dbReference>
<dbReference type="Gene3D" id="3.30.70.1320">
    <property type="entry name" value="Multidrug efflux transporter AcrB pore domain like"/>
    <property type="match status" value="1"/>
</dbReference>
<keyword evidence="5 7" id="KW-1133">Transmembrane helix</keyword>
<feature type="transmembrane region" description="Helical" evidence="7">
    <location>
        <begin position="338"/>
        <end position="355"/>
    </location>
</feature>
<organism evidence="8 9">
    <name type="scientific">Luteibacter jiangsuensis</name>
    <dbReference type="NCBI Taxonomy" id="637577"/>
    <lineage>
        <taxon>Bacteria</taxon>
        <taxon>Pseudomonadati</taxon>
        <taxon>Pseudomonadota</taxon>
        <taxon>Gammaproteobacteria</taxon>
        <taxon>Lysobacterales</taxon>
        <taxon>Rhodanobacteraceae</taxon>
        <taxon>Luteibacter</taxon>
    </lineage>
</organism>
<evidence type="ECO:0000313" key="8">
    <source>
        <dbReference type="EMBL" id="NID03347.1"/>
    </source>
</evidence>
<evidence type="ECO:0000256" key="5">
    <source>
        <dbReference type="ARBA" id="ARBA00022989"/>
    </source>
</evidence>
<evidence type="ECO:0000256" key="7">
    <source>
        <dbReference type="SAM" id="Phobius"/>
    </source>
</evidence>
<dbReference type="Gene3D" id="3.30.2090.10">
    <property type="entry name" value="Multidrug efflux transporter AcrB TolC docking domain, DN and DC subdomains"/>
    <property type="match status" value="2"/>
</dbReference>
<evidence type="ECO:0000256" key="1">
    <source>
        <dbReference type="ARBA" id="ARBA00022448"/>
    </source>
</evidence>
<dbReference type="SUPFAM" id="SSF82693">
    <property type="entry name" value="Multidrug efflux transporter AcrB pore domain, PN1, PN2, PC1 and PC2 subdomains"/>
    <property type="match status" value="4"/>
</dbReference>
<feature type="transmembrane region" description="Helical" evidence="7">
    <location>
        <begin position="433"/>
        <end position="453"/>
    </location>
</feature>
<dbReference type="Gene3D" id="3.30.70.1430">
    <property type="entry name" value="Multidrug efflux transporter AcrB pore domain"/>
    <property type="match status" value="2"/>
</dbReference>
<evidence type="ECO:0000256" key="6">
    <source>
        <dbReference type="ARBA" id="ARBA00023136"/>
    </source>
</evidence>
<keyword evidence="9" id="KW-1185">Reference proteome</keyword>
<dbReference type="SUPFAM" id="SSF82714">
    <property type="entry name" value="Multidrug efflux transporter AcrB TolC docking domain, DN and DC subdomains"/>
    <property type="match status" value="2"/>
</dbReference>
<keyword evidence="2" id="KW-1003">Cell membrane</keyword>
<dbReference type="SUPFAM" id="SSF82866">
    <property type="entry name" value="Multidrug efflux transporter AcrB transmembrane domain"/>
    <property type="match status" value="2"/>
</dbReference>
<dbReference type="Gene3D" id="1.20.1640.10">
    <property type="entry name" value="Multidrug efflux transporter AcrB transmembrane domain"/>
    <property type="match status" value="2"/>
</dbReference>
<gene>
    <name evidence="8" type="ORF">HBF26_00500</name>
</gene>
<evidence type="ECO:0000313" key="9">
    <source>
        <dbReference type="Proteomes" id="UP001429601"/>
    </source>
</evidence>
<feature type="transmembrane region" description="Helical" evidence="7">
    <location>
        <begin position="523"/>
        <end position="541"/>
    </location>
</feature>
<keyword evidence="3" id="KW-0997">Cell inner membrane</keyword>
<feature type="transmembrane region" description="Helical" evidence="7">
    <location>
        <begin position="954"/>
        <end position="976"/>
    </location>
</feature>
<feature type="transmembrane region" description="Helical" evidence="7">
    <location>
        <begin position="465"/>
        <end position="486"/>
    </location>
</feature>
<dbReference type="InterPro" id="IPR001036">
    <property type="entry name" value="Acrflvin-R"/>
</dbReference>
<evidence type="ECO:0000256" key="3">
    <source>
        <dbReference type="ARBA" id="ARBA00022519"/>
    </source>
</evidence>
<keyword evidence="1" id="KW-0813">Transport</keyword>
<evidence type="ECO:0000256" key="2">
    <source>
        <dbReference type="ARBA" id="ARBA00022475"/>
    </source>
</evidence>
<dbReference type="PRINTS" id="PR00702">
    <property type="entry name" value="ACRIFLAVINRP"/>
</dbReference>
<feature type="transmembrane region" description="Helical" evidence="7">
    <location>
        <begin position="362"/>
        <end position="382"/>
    </location>
</feature>
<comment type="caution">
    <text evidence="8">The sequence shown here is derived from an EMBL/GenBank/DDBJ whole genome shotgun (WGS) entry which is preliminary data.</text>
</comment>
<feature type="transmembrane region" description="Helical" evidence="7">
    <location>
        <begin position="891"/>
        <end position="917"/>
    </location>
</feature>
<dbReference type="RefSeq" id="WP_167122015.1">
    <property type="nucleotide sequence ID" value="NZ_JAAQQR010000001.1"/>
</dbReference>
<proteinExistence type="predicted"/>
<dbReference type="EMBL" id="JAAQQR010000001">
    <property type="protein sequence ID" value="NID03347.1"/>
    <property type="molecule type" value="Genomic_DNA"/>
</dbReference>
<feature type="transmembrane region" description="Helical" evidence="7">
    <location>
        <begin position="854"/>
        <end position="871"/>
    </location>
</feature>
<name>A0ABX0Q0R1_9GAMM</name>
<keyword evidence="6 7" id="KW-0472">Membrane</keyword>
<dbReference type="Gene3D" id="3.30.70.1440">
    <property type="entry name" value="Multidrug efflux transporter AcrB pore domain"/>
    <property type="match status" value="1"/>
</dbReference>
<dbReference type="Proteomes" id="UP001429601">
    <property type="component" value="Unassembled WGS sequence"/>
</dbReference>